<dbReference type="SUPFAM" id="SSF51261">
    <property type="entry name" value="Duplicated hybrid motif"/>
    <property type="match status" value="1"/>
</dbReference>
<protein>
    <recommendedName>
        <fullName evidence="3">M23ase beta-sheet core domain-containing protein</fullName>
    </recommendedName>
</protein>
<evidence type="ECO:0000313" key="5">
    <source>
        <dbReference type="Proteomes" id="UP000612899"/>
    </source>
</evidence>
<feature type="chain" id="PRO_5035327664" description="M23ase beta-sheet core domain-containing protein" evidence="2">
    <location>
        <begin position="22"/>
        <end position="411"/>
    </location>
</feature>
<feature type="signal peptide" evidence="2">
    <location>
        <begin position="1"/>
        <end position="21"/>
    </location>
</feature>
<keyword evidence="5" id="KW-1185">Reference proteome</keyword>
<keyword evidence="1" id="KW-0175">Coiled coil</keyword>
<dbReference type="Pfam" id="PF01551">
    <property type="entry name" value="Peptidase_M23"/>
    <property type="match status" value="1"/>
</dbReference>
<dbReference type="Gene3D" id="2.70.70.10">
    <property type="entry name" value="Glucose Permease (Domain IIA)"/>
    <property type="match status" value="1"/>
</dbReference>
<keyword evidence="2" id="KW-0732">Signal</keyword>
<proteinExistence type="predicted"/>
<dbReference type="InterPro" id="IPR050570">
    <property type="entry name" value="Cell_wall_metabolism_enzyme"/>
</dbReference>
<dbReference type="PANTHER" id="PTHR21666:SF270">
    <property type="entry name" value="MUREIN HYDROLASE ACTIVATOR ENVC"/>
    <property type="match status" value="1"/>
</dbReference>
<evidence type="ECO:0000256" key="1">
    <source>
        <dbReference type="SAM" id="Coils"/>
    </source>
</evidence>
<organism evidence="4 5">
    <name type="scientific">Rhizocola hellebori</name>
    <dbReference type="NCBI Taxonomy" id="1392758"/>
    <lineage>
        <taxon>Bacteria</taxon>
        <taxon>Bacillati</taxon>
        <taxon>Actinomycetota</taxon>
        <taxon>Actinomycetes</taxon>
        <taxon>Micromonosporales</taxon>
        <taxon>Micromonosporaceae</taxon>
        <taxon>Rhizocola</taxon>
    </lineage>
</organism>
<comment type="caution">
    <text evidence="4">The sequence shown here is derived from an EMBL/GenBank/DDBJ whole genome shotgun (WGS) entry which is preliminary data.</text>
</comment>
<dbReference type="PANTHER" id="PTHR21666">
    <property type="entry name" value="PEPTIDASE-RELATED"/>
    <property type="match status" value="1"/>
</dbReference>
<gene>
    <name evidence="4" type="ORF">Rhe02_17580</name>
</gene>
<dbReference type="AlphaFoldDB" id="A0A8J3Q4R5"/>
<dbReference type="GO" id="GO:0004222">
    <property type="term" value="F:metalloendopeptidase activity"/>
    <property type="evidence" value="ECO:0007669"/>
    <property type="project" value="TreeGrafter"/>
</dbReference>
<feature type="coiled-coil region" evidence="1">
    <location>
        <begin position="220"/>
        <end position="265"/>
    </location>
</feature>
<evidence type="ECO:0000313" key="4">
    <source>
        <dbReference type="EMBL" id="GIH03691.1"/>
    </source>
</evidence>
<evidence type="ECO:0000259" key="3">
    <source>
        <dbReference type="Pfam" id="PF01551"/>
    </source>
</evidence>
<accession>A0A8J3Q4R5</accession>
<reference evidence="4" key="1">
    <citation type="submission" date="2021-01" db="EMBL/GenBank/DDBJ databases">
        <title>Whole genome shotgun sequence of Rhizocola hellebori NBRC 109834.</title>
        <authorList>
            <person name="Komaki H."/>
            <person name="Tamura T."/>
        </authorList>
    </citation>
    <scope>NUCLEOTIDE SEQUENCE</scope>
    <source>
        <strain evidence="4">NBRC 109834</strain>
    </source>
</reference>
<dbReference type="Proteomes" id="UP000612899">
    <property type="component" value="Unassembled WGS sequence"/>
</dbReference>
<dbReference type="InterPro" id="IPR016047">
    <property type="entry name" value="M23ase_b-sheet_dom"/>
</dbReference>
<sequence length="411" mass="43386">MRAISASSAILAVLAVLSFGAAEPDDPREAKKRADAELARTAVLLESASAQAQAALTKLGELNENVLAAKEVSTAAKQAVKTAEDAAAVRQKQADAAKAVLDVAAQKYQAAADRVQLEKERLGRFATVAYQGGGIAEFNAFIGSSSPREFMLRAEYARQVSELKKEAVDGYAAATQEAMRLAARAGAAQDAADKKLAAAKAAVAEVARTRDEAVRNERALTDLLAKQKDAVAEAEKYRAEVLARYQEAQRESERVAAELQAWEAGQGGGTAVLRPGARLLMPVSGRKSSDFGYRLHPIYHEWLLHSGMDIAAGNGTPIYAAAPGQIALAGPRGGSGNYTCIAHGTYQGSNLSTCYAHQSQILVSVGQRVNVGQLIGRVGTTGTSTGYHLHFEVRLNGTPVNPADWLPACLC</sequence>
<dbReference type="RefSeq" id="WP_203907607.1">
    <property type="nucleotide sequence ID" value="NZ_BONY01000009.1"/>
</dbReference>
<evidence type="ECO:0000256" key="2">
    <source>
        <dbReference type="SAM" id="SignalP"/>
    </source>
</evidence>
<dbReference type="CDD" id="cd12797">
    <property type="entry name" value="M23_peptidase"/>
    <property type="match status" value="1"/>
</dbReference>
<dbReference type="InterPro" id="IPR011055">
    <property type="entry name" value="Dup_hybrid_motif"/>
</dbReference>
<name>A0A8J3Q4R5_9ACTN</name>
<dbReference type="EMBL" id="BONY01000009">
    <property type="protein sequence ID" value="GIH03691.1"/>
    <property type="molecule type" value="Genomic_DNA"/>
</dbReference>
<feature type="domain" description="M23ase beta-sheet core" evidence="3">
    <location>
        <begin position="305"/>
        <end position="402"/>
    </location>
</feature>